<keyword evidence="3" id="KW-1185">Reference proteome</keyword>
<dbReference type="Proteomes" id="UP000019373">
    <property type="component" value="Unassembled WGS sequence"/>
</dbReference>
<dbReference type="AlphaFoldDB" id="U1G7X9"/>
<gene>
    <name evidence="2" type="ORF">EPUS_06904</name>
</gene>
<feature type="compositionally biased region" description="Polar residues" evidence="1">
    <location>
        <begin position="10"/>
        <end position="19"/>
    </location>
</feature>
<name>U1G7X9_ENDPU</name>
<dbReference type="EMBL" id="KE721541">
    <property type="protein sequence ID" value="ERF68093.1"/>
    <property type="molecule type" value="Genomic_DNA"/>
</dbReference>
<proteinExistence type="predicted"/>
<sequence length="440" mass="48553">MLAARDQENLIYSQQTNAANKPLNKAIRGLPSKTPGQLAPKTPFKTSLDTENKARIFETQKTGLKALGKENENHLRPEKKDGTLDGRAFVTPMGPRTRAPLGMKTTNAKAQAFQTPAPLQQSTKREKTLKKASTTRKSIKTKIRIAPSEPVGADILSRDPDSDVPDIEYCPPPPVELPDPPEDITYDESLPYLRGKNLYAGYGEVYDIPRDEHGISLTERKKEEAHARLLQQMENKLGEEMAKPWSMEDDEDKIVDAMIAAGPKKIMNRSSNVDTIRAKGAVSALASQPQTRLPSAAMMDTASSMQKKKSAFALLGKKTPLQPINPSHMRHNAAVAASKTTMGYSKGRHVSSILPAKQAPAPRTTAKIDQSKIHPLEFRELYGEPPAGSMMWHRFMQHGLFDSDVDDDEAEDDLAGQLCGADVHSEDEDEIFQLPMPEEV</sequence>
<feature type="compositionally biased region" description="Basic and acidic residues" evidence="1">
    <location>
        <begin position="75"/>
        <end position="84"/>
    </location>
</feature>
<organism evidence="2 3">
    <name type="scientific">Endocarpon pusillum (strain Z07020 / HMAS-L-300199)</name>
    <name type="common">Lichen-forming fungus</name>
    <dbReference type="NCBI Taxonomy" id="1263415"/>
    <lineage>
        <taxon>Eukaryota</taxon>
        <taxon>Fungi</taxon>
        <taxon>Dikarya</taxon>
        <taxon>Ascomycota</taxon>
        <taxon>Pezizomycotina</taxon>
        <taxon>Eurotiomycetes</taxon>
        <taxon>Chaetothyriomycetidae</taxon>
        <taxon>Verrucariales</taxon>
        <taxon>Verrucariaceae</taxon>
        <taxon>Endocarpon</taxon>
    </lineage>
</organism>
<protein>
    <submittedName>
        <fullName evidence="2">Uncharacterized protein</fullName>
    </submittedName>
</protein>
<dbReference type="GeneID" id="19241793"/>
<reference evidence="3" key="1">
    <citation type="journal article" date="2014" name="BMC Genomics">
        <title>Genome characteristics reveal the impact of lichenization on lichen-forming fungus Endocarpon pusillum Hedwig (Verrucariales, Ascomycota).</title>
        <authorList>
            <person name="Wang Y.-Y."/>
            <person name="Liu B."/>
            <person name="Zhang X.-Y."/>
            <person name="Zhou Q.-M."/>
            <person name="Zhang T."/>
            <person name="Li H."/>
            <person name="Yu Y.-F."/>
            <person name="Zhang X.-L."/>
            <person name="Hao X.-Y."/>
            <person name="Wang M."/>
            <person name="Wang L."/>
            <person name="Wei J.-C."/>
        </authorList>
    </citation>
    <scope>NUCLEOTIDE SEQUENCE [LARGE SCALE GENOMIC DNA]</scope>
    <source>
        <strain evidence="3">Z07020 / HMAS-L-300199</strain>
    </source>
</reference>
<evidence type="ECO:0000313" key="3">
    <source>
        <dbReference type="Proteomes" id="UP000019373"/>
    </source>
</evidence>
<dbReference type="OMA" id="EMWSRCK"/>
<dbReference type="eggNOG" id="ENOG502S7FM">
    <property type="taxonomic scope" value="Eukaryota"/>
</dbReference>
<dbReference type="OrthoDB" id="5327145at2759"/>
<dbReference type="RefSeq" id="XP_007806231.1">
    <property type="nucleotide sequence ID" value="XM_007808040.1"/>
</dbReference>
<dbReference type="HOGENOM" id="CLU_042952_1_0_1"/>
<feature type="region of interest" description="Disordered" evidence="1">
    <location>
        <begin position="1"/>
        <end position="46"/>
    </location>
</feature>
<accession>U1G7X9</accession>
<evidence type="ECO:0000256" key="1">
    <source>
        <dbReference type="SAM" id="MobiDB-lite"/>
    </source>
</evidence>
<feature type="region of interest" description="Disordered" evidence="1">
    <location>
        <begin position="75"/>
        <end position="100"/>
    </location>
</feature>
<evidence type="ECO:0000313" key="2">
    <source>
        <dbReference type="EMBL" id="ERF68093.1"/>
    </source>
</evidence>